<dbReference type="Proteomes" id="UP001614338">
    <property type="component" value="Unassembled WGS sequence"/>
</dbReference>
<protein>
    <submittedName>
        <fullName evidence="2">Uncharacterized protein</fullName>
    </submittedName>
</protein>
<organism evidence="2 3">
    <name type="scientific">Vreelandella lionensis</name>
    <dbReference type="NCBI Taxonomy" id="1144478"/>
    <lineage>
        <taxon>Bacteria</taxon>
        <taxon>Pseudomonadati</taxon>
        <taxon>Pseudomonadota</taxon>
        <taxon>Gammaproteobacteria</taxon>
        <taxon>Oceanospirillales</taxon>
        <taxon>Halomonadaceae</taxon>
        <taxon>Vreelandella</taxon>
    </lineage>
</organism>
<evidence type="ECO:0000313" key="2">
    <source>
        <dbReference type="EMBL" id="MFI8748829.1"/>
    </source>
</evidence>
<proteinExistence type="predicted"/>
<keyword evidence="3" id="KW-1185">Reference proteome</keyword>
<comment type="caution">
    <text evidence="2">The sequence shown here is derived from an EMBL/GenBank/DDBJ whole genome shotgun (WGS) entry which is preliminary data.</text>
</comment>
<accession>A0ABW8BPE8</accession>
<dbReference type="RefSeq" id="WP_399841832.1">
    <property type="nucleotide sequence ID" value="NZ_JBITWC010000003.1"/>
</dbReference>
<evidence type="ECO:0000256" key="1">
    <source>
        <dbReference type="SAM" id="MobiDB-lite"/>
    </source>
</evidence>
<gene>
    <name evidence="2" type="ORF">ACIGG6_02320</name>
</gene>
<name>A0ABW8BPE8_9GAMM</name>
<reference evidence="2 3" key="1">
    <citation type="submission" date="2024-10" db="EMBL/GenBank/DDBJ databases">
        <title>The Natural Products Discovery Center: Release of the First 8490 Sequenced Strains for Exploring Actinobacteria Biosynthetic Diversity.</title>
        <authorList>
            <person name="Kalkreuter E."/>
            <person name="Kautsar S.A."/>
            <person name="Yang D."/>
            <person name="Bader C.D."/>
            <person name="Teijaro C.N."/>
            <person name="Fluegel L."/>
            <person name="Davis C.M."/>
            <person name="Simpson J.R."/>
            <person name="Lauterbach L."/>
            <person name="Steele A.D."/>
            <person name="Gui C."/>
            <person name="Meng S."/>
            <person name="Li G."/>
            <person name="Viehrig K."/>
            <person name="Ye F."/>
            <person name="Su P."/>
            <person name="Kiefer A.F."/>
            <person name="Nichols A."/>
            <person name="Cepeda A.J."/>
            <person name="Yan W."/>
            <person name="Fan B."/>
            <person name="Jiang Y."/>
            <person name="Adhikari A."/>
            <person name="Zheng C.-J."/>
            <person name="Schuster L."/>
            <person name="Cowan T.M."/>
            <person name="Smanski M.J."/>
            <person name="Chevrette M.G."/>
            <person name="De Carvalho L.P.S."/>
            <person name="Shen B."/>
        </authorList>
    </citation>
    <scope>NUCLEOTIDE SEQUENCE [LARGE SCALE GENOMIC DNA]</scope>
    <source>
        <strain evidence="2 3">NPDC077409</strain>
    </source>
</reference>
<dbReference type="EMBL" id="JBITWC010000003">
    <property type="protein sequence ID" value="MFI8748829.1"/>
    <property type="molecule type" value="Genomic_DNA"/>
</dbReference>
<feature type="compositionally biased region" description="Polar residues" evidence="1">
    <location>
        <begin position="21"/>
        <end position="33"/>
    </location>
</feature>
<sequence>MDDITVSPLSWPATKPRTPVNKRNQGSFGQRNSSGWSLKELTVAESRDRVMPVLDKFIRHCQTYRVPPDSININTDLALRMNSIGRKKDEAMREPN</sequence>
<feature type="region of interest" description="Disordered" evidence="1">
    <location>
        <begin position="1"/>
        <end position="33"/>
    </location>
</feature>
<evidence type="ECO:0000313" key="3">
    <source>
        <dbReference type="Proteomes" id="UP001614338"/>
    </source>
</evidence>